<dbReference type="EMBL" id="KZ559534">
    <property type="protein sequence ID" value="PLN81666.1"/>
    <property type="molecule type" value="Genomic_DNA"/>
</dbReference>
<gene>
    <name evidence="1" type="ORF">BDW42DRAFT_168385</name>
</gene>
<evidence type="ECO:0000313" key="2">
    <source>
        <dbReference type="Proteomes" id="UP000235023"/>
    </source>
</evidence>
<dbReference type="AlphaFoldDB" id="A0A2J5HW75"/>
<sequence>MVQPRVVWEEWLWLVCSSGRASRARMVVSDVVASKLALMLLTLSQLESFTPLSHTIQTTLYVDTYIRTYTHIHTHIAKLNYQAVPLVVLQTHGCVVRSIDII</sequence>
<accession>A0A2J5HW75</accession>
<organism evidence="1 2">
    <name type="scientific">Aspergillus taichungensis</name>
    <dbReference type="NCBI Taxonomy" id="482145"/>
    <lineage>
        <taxon>Eukaryota</taxon>
        <taxon>Fungi</taxon>
        <taxon>Dikarya</taxon>
        <taxon>Ascomycota</taxon>
        <taxon>Pezizomycotina</taxon>
        <taxon>Eurotiomycetes</taxon>
        <taxon>Eurotiomycetidae</taxon>
        <taxon>Eurotiales</taxon>
        <taxon>Aspergillaceae</taxon>
        <taxon>Aspergillus</taxon>
        <taxon>Aspergillus subgen. Circumdati</taxon>
    </lineage>
</organism>
<keyword evidence="2" id="KW-1185">Reference proteome</keyword>
<proteinExistence type="predicted"/>
<dbReference type="Proteomes" id="UP000235023">
    <property type="component" value="Unassembled WGS sequence"/>
</dbReference>
<name>A0A2J5HW75_9EURO</name>
<protein>
    <submittedName>
        <fullName evidence="1">Uncharacterized protein</fullName>
    </submittedName>
</protein>
<reference evidence="2" key="1">
    <citation type="submission" date="2017-12" db="EMBL/GenBank/DDBJ databases">
        <authorList>
            <consortium name="DOE Joint Genome Institute"/>
            <person name="Mondo S.J."/>
            <person name="Kjaerbolling I."/>
            <person name="Vesth T.C."/>
            <person name="Frisvad J.C."/>
            <person name="Nybo J.L."/>
            <person name="Theobald S."/>
            <person name="Kuo A."/>
            <person name="Bowyer P."/>
            <person name="Matsuda Y."/>
            <person name="Lyhne E.K."/>
            <person name="Kogle M.E."/>
            <person name="Clum A."/>
            <person name="Lipzen A."/>
            <person name="Salamov A."/>
            <person name="Ngan C.Y."/>
            <person name="Daum C."/>
            <person name="Chiniquy J."/>
            <person name="Barry K."/>
            <person name="LaButti K."/>
            <person name="Haridas S."/>
            <person name="Simmons B.A."/>
            <person name="Magnuson J.K."/>
            <person name="Mortensen U.H."/>
            <person name="Larsen T.O."/>
            <person name="Grigoriev I.V."/>
            <person name="Baker S.E."/>
            <person name="Andersen M.R."/>
            <person name="Nordberg H.P."/>
            <person name="Cantor M.N."/>
            <person name="Hua S.X."/>
        </authorList>
    </citation>
    <scope>NUCLEOTIDE SEQUENCE [LARGE SCALE GENOMIC DNA]</scope>
    <source>
        <strain evidence="2">IBT 19404</strain>
    </source>
</reference>
<evidence type="ECO:0000313" key="1">
    <source>
        <dbReference type="EMBL" id="PLN81666.1"/>
    </source>
</evidence>